<dbReference type="InterPro" id="IPR052421">
    <property type="entry name" value="PCW_Enzyme_Inhibitor"/>
</dbReference>
<protein>
    <recommendedName>
        <fullName evidence="5">Pectinesterase inhibitor domain-containing protein</fullName>
    </recommendedName>
</protein>
<dbReference type="SMART" id="SM00856">
    <property type="entry name" value="PMEI"/>
    <property type="match status" value="1"/>
</dbReference>
<feature type="domain" description="Pectinesterase inhibitor" evidence="5">
    <location>
        <begin position="39"/>
        <end position="186"/>
    </location>
</feature>
<dbReference type="Pfam" id="PF04043">
    <property type="entry name" value="PMEI"/>
    <property type="match status" value="1"/>
</dbReference>
<evidence type="ECO:0000256" key="2">
    <source>
        <dbReference type="ARBA" id="ARBA00023157"/>
    </source>
</evidence>
<dbReference type="InterPro" id="IPR035513">
    <property type="entry name" value="Invertase/methylesterase_inhib"/>
</dbReference>
<feature type="signal peptide" evidence="4">
    <location>
        <begin position="1"/>
        <end position="24"/>
    </location>
</feature>
<feature type="chain" id="PRO_5042154245" description="Pectinesterase inhibitor domain-containing protein" evidence="4">
    <location>
        <begin position="25"/>
        <end position="200"/>
    </location>
</feature>
<name>A0AAD4PD92_PERFH</name>
<keyword evidence="2" id="KW-1015">Disulfide bond</keyword>
<comment type="caution">
    <text evidence="6">The sequence shown here is derived from an EMBL/GenBank/DDBJ whole genome shotgun (WGS) entry which is preliminary data.</text>
</comment>
<dbReference type="CDD" id="cd15797">
    <property type="entry name" value="PMEI"/>
    <property type="match status" value="1"/>
</dbReference>
<reference evidence="6 7" key="1">
    <citation type="journal article" date="2021" name="Nat. Commun.">
        <title>Incipient diploidization of the medicinal plant Perilla within 10,000 years.</title>
        <authorList>
            <person name="Zhang Y."/>
            <person name="Shen Q."/>
            <person name="Leng L."/>
            <person name="Zhang D."/>
            <person name="Chen S."/>
            <person name="Shi Y."/>
            <person name="Ning Z."/>
            <person name="Chen S."/>
        </authorList>
    </citation>
    <scope>NUCLEOTIDE SEQUENCE [LARGE SCALE GENOMIC DNA]</scope>
    <source>
        <strain evidence="7">cv. PC099</strain>
    </source>
</reference>
<dbReference type="Gene3D" id="1.20.140.40">
    <property type="entry name" value="Invertase/pectin methylesterase inhibitor family protein"/>
    <property type="match status" value="1"/>
</dbReference>
<dbReference type="NCBIfam" id="TIGR01614">
    <property type="entry name" value="PME_inhib"/>
    <property type="match status" value="1"/>
</dbReference>
<organism evidence="6 7">
    <name type="scientific">Perilla frutescens var. hirtella</name>
    <name type="common">Perilla citriodora</name>
    <name type="synonym">Perilla setoyensis</name>
    <dbReference type="NCBI Taxonomy" id="608512"/>
    <lineage>
        <taxon>Eukaryota</taxon>
        <taxon>Viridiplantae</taxon>
        <taxon>Streptophyta</taxon>
        <taxon>Embryophyta</taxon>
        <taxon>Tracheophyta</taxon>
        <taxon>Spermatophyta</taxon>
        <taxon>Magnoliopsida</taxon>
        <taxon>eudicotyledons</taxon>
        <taxon>Gunneridae</taxon>
        <taxon>Pentapetalae</taxon>
        <taxon>asterids</taxon>
        <taxon>lamiids</taxon>
        <taxon>Lamiales</taxon>
        <taxon>Lamiaceae</taxon>
        <taxon>Nepetoideae</taxon>
        <taxon>Elsholtzieae</taxon>
        <taxon>Perilla</taxon>
    </lineage>
</organism>
<keyword evidence="1 4" id="KW-0732">Signal</keyword>
<gene>
    <name evidence="6" type="ORF">C2S53_016861</name>
</gene>
<accession>A0AAD4PD92</accession>
<evidence type="ECO:0000256" key="1">
    <source>
        <dbReference type="ARBA" id="ARBA00022729"/>
    </source>
</evidence>
<dbReference type="PANTHER" id="PTHR36710:SF8">
    <property type="entry name" value="PECTINESTERASE INHIBITOR-LIKE"/>
    <property type="match status" value="1"/>
</dbReference>
<dbReference type="AlphaFoldDB" id="A0AAD4PD92"/>
<dbReference type="InterPro" id="IPR006501">
    <property type="entry name" value="Pectinesterase_inhib_dom"/>
</dbReference>
<evidence type="ECO:0000256" key="3">
    <source>
        <dbReference type="ARBA" id="ARBA00038471"/>
    </source>
</evidence>
<evidence type="ECO:0000313" key="7">
    <source>
        <dbReference type="Proteomes" id="UP001190926"/>
    </source>
</evidence>
<dbReference type="EMBL" id="SDAM02000033">
    <property type="protein sequence ID" value="KAH6835673.1"/>
    <property type="molecule type" value="Genomic_DNA"/>
</dbReference>
<comment type="similarity">
    <text evidence="3">Belongs to the PMEI family.</text>
</comment>
<evidence type="ECO:0000259" key="5">
    <source>
        <dbReference type="SMART" id="SM00856"/>
    </source>
</evidence>
<evidence type="ECO:0000256" key="4">
    <source>
        <dbReference type="SAM" id="SignalP"/>
    </source>
</evidence>
<keyword evidence="7" id="KW-1185">Reference proteome</keyword>
<sequence length="200" mass="23412">MDPCWRKMIFIVVILAIAIPISSGHRRRSRRLDDSNKDDTEKYLRDICSKTDKPDMCWNILKSELHKFDDDSDDIDIIDGVIELAIEKSKEIHDKLDQWFSDSNDENLKKKYHSCSKNYNEVDRNLEEAHRNLDSDDYRRISDQIDDAEDELDKCKQEFGSDSFDPGHVGDRNNELGLYLDIVRVAADCLEDYHADEDHN</sequence>
<dbReference type="GO" id="GO:0046910">
    <property type="term" value="F:pectinesterase inhibitor activity"/>
    <property type="evidence" value="ECO:0007669"/>
    <property type="project" value="InterPro"/>
</dbReference>
<evidence type="ECO:0000313" key="6">
    <source>
        <dbReference type="EMBL" id="KAH6835673.1"/>
    </source>
</evidence>
<proteinExistence type="inferred from homology"/>
<dbReference type="SUPFAM" id="SSF101148">
    <property type="entry name" value="Plant invertase/pectin methylesterase inhibitor"/>
    <property type="match status" value="1"/>
</dbReference>
<dbReference type="InterPro" id="IPR034086">
    <property type="entry name" value="PMEI_plant"/>
</dbReference>
<dbReference type="Proteomes" id="UP001190926">
    <property type="component" value="Unassembled WGS sequence"/>
</dbReference>
<dbReference type="PANTHER" id="PTHR36710">
    <property type="entry name" value="PECTINESTERASE INHIBITOR-LIKE"/>
    <property type="match status" value="1"/>
</dbReference>